<evidence type="ECO:0000313" key="3">
    <source>
        <dbReference type="Proteomes" id="UP000789706"/>
    </source>
</evidence>
<proteinExistence type="predicted"/>
<feature type="compositionally biased region" description="Basic and acidic residues" evidence="1">
    <location>
        <begin position="77"/>
        <end position="88"/>
    </location>
</feature>
<dbReference type="EMBL" id="CAJVPK010002116">
    <property type="protein sequence ID" value="CAG8606626.1"/>
    <property type="molecule type" value="Genomic_DNA"/>
</dbReference>
<feature type="region of interest" description="Disordered" evidence="1">
    <location>
        <begin position="1"/>
        <end position="26"/>
    </location>
</feature>
<gene>
    <name evidence="2" type="ORF">DEBURN_LOCUS9778</name>
</gene>
<evidence type="ECO:0000313" key="2">
    <source>
        <dbReference type="EMBL" id="CAG8606626.1"/>
    </source>
</evidence>
<feature type="non-terminal residue" evidence="2">
    <location>
        <position position="88"/>
    </location>
</feature>
<dbReference type="AlphaFoldDB" id="A0A9N9CNK8"/>
<reference evidence="2" key="1">
    <citation type="submission" date="2021-06" db="EMBL/GenBank/DDBJ databases">
        <authorList>
            <person name="Kallberg Y."/>
            <person name="Tangrot J."/>
            <person name="Rosling A."/>
        </authorList>
    </citation>
    <scope>NUCLEOTIDE SEQUENCE</scope>
    <source>
        <strain evidence="2">AZ414A</strain>
    </source>
</reference>
<sequence length="88" mass="10021">AEVAEEMNRPTNSLTKVTHDQLPSQALDPQITRRRNSCGLATLDTFSEYFNRVYALYNETGNHNNRHGSQEALNGKVENKIPHENPNR</sequence>
<accession>A0A9N9CNK8</accession>
<dbReference type="Proteomes" id="UP000789706">
    <property type="component" value="Unassembled WGS sequence"/>
</dbReference>
<feature type="compositionally biased region" description="Polar residues" evidence="1">
    <location>
        <begin position="9"/>
        <end position="24"/>
    </location>
</feature>
<comment type="caution">
    <text evidence="2">The sequence shown here is derived from an EMBL/GenBank/DDBJ whole genome shotgun (WGS) entry which is preliminary data.</text>
</comment>
<feature type="region of interest" description="Disordered" evidence="1">
    <location>
        <begin position="60"/>
        <end position="88"/>
    </location>
</feature>
<organism evidence="2 3">
    <name type="scientific">Diversispora eburnea</name>
    <dbReference type="NCBI Taxonomy" id="1213867"/>
    <lineage>
        <taxon>Eukaryota</taxon>
        <taxon>Fungi</taxon>
        <taxon>Fungi incertae sedis</taxon>
        <taxon>Mucoromycota</taxon>
        <taxon>Glomeromycotina</taxon>
        <taxon>Glomeromycetes</taxon>
        <taxon>Diversisporales</taxon>
        <taxon>Diversisporaceae</taxon>
        <taxon>Diversispora</taxon>
    </lineage>
</organism>
<name>A0A9N9CNK8_9GLOM</name>
<protein>
    <submittedName>
        <fullName evidence="2">9144_t:CDS:1</fullName>
    </submittedName>
</protein>
<evidence type="ECO:0000256" key="1">
    <source>
        <dbReference type="SAM" id="MobiDB-lite"/>
    </source>
</evidence>
<keyword evidence="3" id="KW-1185">Reference proteome</keyword>